<organism evidence="2 3">
    <name type="scientific">Fusarium floridanum</name>
    <dbReference type="NCBI Taxonomy" id="1325733"/>
    <lineage>
        <taxon>Eukaryota</taxon>
        <taxon>Fungi</taxon>
        <taxon>Dikarya</taxon>
        <taxon>Ascomycota</taxon>
        <taxon>Pezizomycotina</taxon>
        <taxon>Sordariomycetes</taxon>
        <taxon>Hypocreomycetidae</taxon>
        <taxon>Hypocreales</taxon>
        <taxon>Nectriaceae</taxon>
        <taxon>Fusarium</taxon>
        <taxon>Fusarium solani species complex</taxon>
    </lineage>
</organism>
<feature type="compositionally biased region" description="Basic and acidic residues" evidence="1">
    <location>
        <begin position="539"/>
        <end position="553"/>
    </location>
</feature>
<comment type="caution">
    <text evidence="2">The sequence shown here is derived from an EMBL/GenBank/DDBJ whole genome shotgun (WGS) entry which is preliminary data.</text>
</comment>
<feature type="region of interest" description="Disordered" evidence="1">
    <location>
        <begin position="246"/>
        <end position="288"/>
    </location>
</feature>
<evidence type="ECO:0000313" key="2">
    <source>
        <dbReference type="EMBL" id="RSL76621.1"/>
    </source>
</evidence>
<evidence type="ECO:0000313" key="3">
    <source>
        <dbReference type="Proteomes" id="UP000287972"/>
    </source>
</evidence>
<sequence>MAANMIEMDNPIYDVAVECERLFEVQIARFKRADDGNGAALIAQVSHQFSAWATSLRVFADGDLSLDRKLQCHAEIQDQVLRGLDLMQANLAYVHMDDASPGREASEGSGLSQPPRLSIENVEVVSEALKRLHEIGMIIRQSSTMSHARRAREHTEGLDFTSFTQLASLSLQSLFSTASAELREQLTLSMTDTYRLFLYRRGKVEPQDKKQKYKTVWLYTIPEDSAGEETPGKAVRDSDSGEFTMVAKSSPASQVPQDRPIAPQSRPTTIDTREASSRLGRLHGPSAKRSTASILVSHVDYPKPTSGNNTCDWCFSPLPKDVFQGDKWQQHVNEDHRPFICISEKCMKASSLPRFATARKWLQHMLETHGSEWHRVVHAPSQWICPLCRDTTVKCPSPDDLKKHLDDDHNNSAFTDSQKLVIVRQSRASCLRPQNECPICGLSIQDQEDSPQDTINAHEKSKRNASDDIASSENDKKRLKTQAGDRTSALPIRGSGPQGSSSTTRLAPEVIARHIAGHLRTIMLLTLRIISIDGPVEVSSDRESVSGKTDDQLSRIASSQRNLGERTSISIASSHEGGEVSEGFDLQETQDVIPDQDEVVTWDYIRSEDDAAIDNFLHQAVEQGAFQSHLSQKTVADVPQADTNMDRKSEEQPELTPQKAEQTSGWFSVKTAANLWEPFRSLFQPSGQVAPQPKQALPKPEEDSLDDEGACHIAWQAFERLPQHKQRLALRAFQWTLCSYEPMNTQELSMAMLIDPHSDEVDELGGEDERLLRIGGIGGLCGSLLNYDVQRDIWHFRHPSAAEYLKEKECNIDEASTFVAMACLKFLTTDPCAAGKTKCECGGTAAPSFQPSTKQPLCSFIRAYTIGYVQKAENYPTCHDARLTVLEKRFLGSPQSSSPAYQTWAKTWGETALENGNYLKPVSSPLFCMAAFGLHRLLLDWWTDPRTNLNLCNDQGNSLLDLTDIYSHDAIRQLITSHNLTFSPLESDPPAMLAQDNYSRSDLTPERPPPTNVRTPRRPSARGRARSSFRGRGTSNRSRRGQDSLSFLFVVNKLLIAEPEQDSYGNLVPSHSTYGYSGEVPSTVMRYSDGEVSEAVGYQWYRDLEAPEGHLFRYDEERNWVMDASSGGNWVATEYKRRAVFACNPLLPIMTSNHDPLLDVSDWELLEVHHPREARIGLSQIVTSDSPVEWHAGSRLRYVAGKTPSWMPALVPNSYRNPYSYAPESRGLGGELAIILGLMALNERPKGPTENEANDVFLQKRQWRRHEWRTNQHPQGHPATAQDVPNGFLSAIFLDPDNPLSTEEALHGFEWQTAIVSG</sequence>
<feature type="compositionally biased region" description="Polar residues" evidence="1">
    <location>
        <begin position="555"/>
        <end position="567"/>
    </location>
</feature>
<protein>
    <recommendedName>
        <fullName evidence="4">C2H2-type domain-containing protein</fullName>
    </recommendedName>
</protein>
<reference evidence="2 3" key="1">
    <citation type="submission" date="2017-06" db="EMBL/GenBank/DDBJ databases">
        <title>Comparative genomic analysis of Ambrosia Fusariam Clade fungi.</title>
        <authorList>
            <person name="Stajich J.E."/>
            <person name="Carrillo J."/>
            <person name="Kijimoto T."/>
            <person name="Eskalen A."/>
            <person name="O'Donnell K."/>
            <person name="Kasson M."/>
        </authorList>
    </citation>
    <scope>NUCLEOTIDE SEQUENCE [LARGE SCALE GENOMIC DNA]</scope>
    <source>
        <strain evidence="2 3">NRRL62606</strain>
    </source>
</reference>
<evidence type="ECO:0000256" key="1">
    <source>
        <dbReference type="SAM" id="MobiDB-lite"/>
    </source>
</evidence>
<feature type="region of interest" description="Disordered" evidence="1">
    <location>
        <begin position="539"/>
        <end position="567"/>
    </location>
</feature>
<feature type="region of interest" description="Disordered" evidence="1">
    <location>
        <begin position="991"/>
        <end position="1040"/>
    </location>
</feature>
<feature type="region of interest" description="Disordered" evidence="1">
    <location>
        <begin position="684"/>
        <end position="705"/>
    </location>
</feature>
<proteinExistence type="predicted"/>
<keyword evidence="3" id="KW-1185">Reference proteome</keyword>
<evidence type="ECO:0008006" key="4">
    <source>
        <dbReference type="Google" id="ProtNLM"/>
    </source>
</evidence>
<feature type="region of interest" description="Disordered" evidence="1">
    <location>
        <begin position="447"/>
        <end position="505"/>
    </location>
</feature>
<gene>
    <name evidence="2" type="ORF">CEP51_009788</name>
</gene>
<accession>A0A428RGH2</accession>
<dbReference type="Proteomes" id="UP000287972">
    <property type="component" value="Unassembled WGS sequence"/>
</dbReference>
<dbReference type="EMBL" id="NKCL01000286">
    <property type="protein sequence ID" value="RSL76621.1"/>
    <property type="molecule type" value="Genomic_DNA"/>
</dbReference>
<dbReference type="PANTHER" id="PTHR35391:SF5">
    <property type="entry name" value="DUF6590 DOMAIN-CONTAINING PROTEIN"/>
    <property type="match status" value="1"/>
</dbReference>
<feature type="compositionally biased region" description="Basic and acidic residues" evidence="1">
    <location>
        <begin position="456"/>
        <end position="466"/>
    </location>
</feature>
<dbReference type="PANTHER" id="PTHR35391">
    <property type="entry name" value="C2H2-TYPE DOMAIN-CONTAINING PROTEIN-RELATED"/>
    <property type="match status" value="1"/>
</dbReference>
<name>A0A428RGH2_9HYPO</name>
<feature type="compositionally biased region" description="Basic residues" evidence="1">
    <location>
        <begin position="1015"/>
        <end position="1029"/>
    </location>
</feature>